<dbReference type="AlphaFoldDB" id="A0A5P9CKQ4"/>
<sequence length="107" mass="12445">MHLADDFLKTLSQLSDLDRKITLKLAEVEINSAEILDQVDTREQILLTLISIINENDELAQLPEWHDAIKRTQLTVELMQKKTAELGSDLKKYRYGNKSVQQYKKFL</sequence>
<proteinExistence type="predicted"/>
<evidence type="ECO:0000313" key="2">
    <source>
        <dbReference type="Proteomes" id="UP000326936"/>
    </source>
</evidence>
<evidence type="ECO:0000313" key="1">
    <source>
        <dbReference type="EMBL" id="QFT26899.1"/>
    </source>
</evidence>
<reference evidence="1 2" key="1">
    <citation type="submission" date="2019-10" db="EMBL/GenBank/DDBJ databases">
        <title>Complete genome sequence of Vibrio sp. strain THAF100, isolated from non-filtered water from the water column of tank 6 of a marine aquarium containing stony-coral fragments. Water maintained at 26 degree C.</title>
        <authorList>
            <person name="Ruckert C."/>
            <person name="Franco A."/>
            <person name="Kalinowski J."/>
            <person name="Glaeser S."/>
        </authorList>
    </citation>
    <scope>NUCLEOTIDE SEQUENCE [LARGE SCALE GENOMIC DNA]</scope>
    <source>
        <strain evidence="1 2">THAF100</strain>
    </source>
</reference>
<accession>A0A5P9CKQ4</accession>
<evidence type="ECO:0008006" key="3">
    <source>
        <dbReference type="Google" id="ProtNLM"/>
    </source>
</evidence>
<organism evidence="1 2">
    <name type="scientific">Vibrio aquimaris</name>
    <dbReference type="NCBI Taxonomy" id="2587862"/>
    <lineage>
        <taxon>Bacteria</taxon>
        <taxon>Pseudomonadati</taxon>
        <taxon>Pseudomonadota</taxon>
        <taxon>Gammaproteobacteria</taxon>
        <taxon>Vibrionales</taxon>
        <taxon>Vibrionaceae</taxon>
        <taxon>Vibrio</taxon>
    </lineage>
</organism>
<gene>
    <name evidence="1" type="ORF">FIV01_10700</name>
</gene>
<protein>
    <recommendedName>
        <fullName evidence="3">Flagellar protein FliT</fullName>
    </recommendedName>
</protein>
<dbReference type="OrthoDB" id="5905433at2"/>
<dbReference type="EMBL" id="CP045350">
    <property type="protein sequence ID" value="QFT26899.1"/>
    <property type="molecule type" value="Genomic_DNA"/>
</dbReference>
<name>A0A5P9CKQ4_9VIBR</name>
<dbReference type="Proteomes" id="UP000326936">
    <property type="component" value="Chromosome"/>
</dbReference>
<keyword evidence="2" id="KW-1185">Reference proteome</keyword>
<dbReference type="KEGG" id="vaq:FIV01_10700"/>
<dbReference type="RefSeq" id="WP_152430974.1">
    <property type="nucleotide sequence ID" value="NZ_CBCSDK010000001.1"/>
</dbReference>